<name>A0ABR8E0B2_9NOSO</name>
<dbReference type="RefSeq" id="WP_190945132.1">
    <property type="nucleotide sequence ID" value="NZ_JACJSI010000171.1"/>
</dbReference>
<organism evidence="1 2">
    <name type="scientific">Nostoc flagelliforme FACHB-838</name>
    <dbReference type="NCBI Taxonomy" id="2692904"/>
    <lineage>
        <taxon>Bacteria</taxon>
        <taxon>Bacillati</taxon>
        <taxon>Cyanobacteriota</taxon>
        <taxon>Cyanophyceae</taxon>
        <taxon>Nostocales</taxon>
        <taxon>Nostocaceae</taxon>
        <taxon>Nostoc</taxon>
    </lineage>
</organism>
<proteinExistence type="predicted"/>
<accession>A0ABR8E0B2</accession>
<sequence>MPMQGEFFGQFLIDALTSLLSQNLGKVFNVAEIIEELYGELDPSDVIEVKPKVLNELLRGHRTGRFSRVPEEIGLYTWDSKLLQQASSS</sequence>
<dbReference type="Proteomes" id="UP000623440">
    <property type="component" value="Unassembled WGS sequence"/>
</dbReference>
<keyword evidence="2" id="KW-1185">Reference proteome</keyword>
<gene>
    <name evidence="1" type="ORF">H6G97_35655</name>
</gene>
<reference evidence="1 2" key="1">
    <citation type="journal article" date="2020" name="ISME J.">
        <title>Comparative genomics reveals insights into cyanobacterial evolution and habitat adaptation.</title>
        <authorList>
            <person name="Chen M.Y."/>
            <person name="Teng W.K."/>
            <person name="Zhao L."/>
            <person name="Hu C.X."/>
            <person name="Zhou Y.K."/>
            <person name="Han B.P."/>
            <person name="Song L.R."/>
            <person name="Shu W.S."/>
        </authorList>
    </citation>
    <scope>NUCLEOTIDE SEQUENCE [LARGE SCALE GENOMIC DNA]</scope>
    <source>
        <strain evidence="1 2">FACHB-838</strain>
    </source>
</reference>
<protein>
    <submittedName>
        <fullName evidence="1">Uncharacterized protein</fullName>
    </submittedName>
</protein>
<comment type="caution">
    <text evidence="1">The sequence shown here is derived from an EMBL/GenBank/DDBJ whole genome shotgun (WGS) entry which is preliminary data.</text>
</comment>
<evidence type="ECO:0000313" key="2">
    <source>
        <dbReference type="Proteomes" id="UP000623440"/>
    </source>
</evidence>
<evidence type="ECO:0000313" key="1">
    <source>
        <dbReference type="EMBL" id="MBD2534536.1"/>
    </source>
</evidence>
<dbReference type="EMBL" id="JACJSI010000171">
    <property type="protein sequence ID" value="MBD2534536.1"/>
    <property type="molecule type" value="Genomic_DNA"/>
</dbReference>